<dbReference type="PANTHER" id="PTHR43669">
    <property type="entry name" value="5-KETO-D-GLUCONATE 5-REDUCTASE"/>
    <property type="match status" value="1"/>
</dbReference>
<dbReference type="InterPro" id="IPR036291">
    <property type="entry name" value="NAD(P)-bd_dom_sf"/>
</dbReference>
<dbReference type="CDD" id="cd05233">
    <property type="entry name" value="SDR_c"/>
    <property type="match status" value="1"/>
</dbReference>
<dbReference type="NCBIfam" id="NF005681">
    <property type="entry name" value="PRK07478.1"/>
    <property type="match status" value="1"/>
</dbReference>
<comment type="similarity">
    <text evidence="1 3">Belongs to the short-chain dehydrogenases/reductases (SDR) family.</text>
</comment>
<evidence type="ECO:0000313" key="4">
    <source>
        <dbReference type="EMBL" id="VEB41044.1"/>
    </source>
</evidence>
<evidence type="ECO:0000313" key="5">
    <source>
        <dbReference type="Proteomes" id="UP000275777"/>
    </source>
</evidence>
<dbReference type="PANTHER" id="PTHR43669:SF3">
    <property type="entry name" value="ALCOHOL DEHYDROGENASE, PUTATIVE (AFU_ORTHOLOGUE AFUA_3G03445)-RELATED"/>
    <property type="match status" value="1"/>
</dbReference>
<evidence type="ECO:0000256" key="3">
    <source>
        <dbReference type="RuleBase" id="RU000363"/>
    </source>
</evidence>
<organism evidence="4 5">
    <name type="scientific">Chromobacterium violaceum</name>
    <dbReference type="NCBI Taxonomy" id="536"/>
    <lineage>
        <taxon>Bacteria</taxon>
        <taxon>Pseudomonadati</taxon>
        <taxon>Pseudomonadota</taxon>
        <taxon>Betaproteobacteria</taxon>
        <taxon>Neisseriales</taxon>
        <taxon>Chromobacteriaceae</taxon>
        <taxon>Chromobacterium</taxon>
    </lineage>
</organism>
<dbReference type="Pfam" id="PF00106">
    <property type="entry name" value="adh_short"/>
    <property type="match status" value="1"/>
</dbReference>
<accession>A0A3S4HNS0</accession>
<proteinExistence type="inferred from homology"/>
<dbReference type="InterPro" id="IPR002347">
    <property type="entry name" value="SDR_fam"/>
</dbReference>
<dbReference type="EMBL" id="LR134182">
    <property type="protein sequence ID" value="VEB41044.1"/>
    <property type="molecule type" value="Genomic_DNA"/>
</dbReference>
<evidence type="ECO:0000256" key="1">
    <source>
        <dbReference type="ARBA" id="ARBA00006484"/>
    </source>
</evidence>
<dbReference type="Proteomes" id="UP000275777">
    <property type="component" value="Chromosome"/>
</dbReference>
<evidence type="ECO:0000256" key="2">
    <source>
        <dbReference type="ARBA" id="ARBA00023002"/>
    </source>
</evidence>
<dbReference type="GO" id="GO:0047936">
    <property type="term" value="F:glucose 1-dehydrogenase [NAD(P)+] activity"/>
    <property type="evidence" value="ECO:0007669"/>
    <property type="project" value="UniProtKB-EC"/>
</dbReference>
<sequence>MGQLEGKVAIITGASAGIGYEAAKLFAREGAQVVAVARRARELEQLAAAIRQDGGDVAIVVGDAREESTAKQAVETARRRYGGLDIAFNNAGATGESAPVHEITPEAWHFALDTNLTSAFLAARQQIPAMLQRGGGSLIFTSTFVGHTAGFPGMGAYAASKAGLIGLTQVIAAEYGARGIRANALLPGGTDTEMGRAAAPTPEARGFVEGLHALKRLARPRKSRAPPCSWRRTPPVSSPAARCWRTAACRSSGLSFDGNGCERMPARSRRRGVLPSVRSRARRALSVQALRRSESDAVRWLPEPLMVIT</sequence>
<dbReference type="Gene3D" id="3.40.50.720">
    <property type="entry name" value="NAD(P)-binding Rossmann-like Domain"/>
    <property type="match status" value="1"/>
</dbReference>
<dbReference type="PRINTS" id="PR00081">
    <property type="entry name" value="GDHRDH"/>
</dbReference>
<name>A0A3S4HNS0_CHRVL</name>
<reference evidence="4 5" key="1">
    <citation type="submission" date="2018-12" db="EMBL/GenBank/DDBJ databases">
        <authorList>
            <consortium name="Pathogen Informatics"/>
        </authorList>
    </citation>
    <scope>NUCLEOTIDE SEQUENCE [LARGE SCALE GENOMIC DNA]</scope>
    <source>
        <strain evidence="4 5">NCTC9695</strain>
    </source>
</reference>
<gene>
    <name evidence="4" type="primary">gdhB_1</name>
    <name evidence="4" type="ORF">NCTC9695_01458</name>
</gene>
<dbReference type="AlphaFoldDB" id="A0A3S4HNS0"/>
<dbReference type="SUPFAM" id="SSF51735">
    <property type="entry name" value="NAD(P)-binding Rossmann-fold domains"/>
    <property type="match status" value="1"/>
</dbReference>
<dbReference type="FunFam" id="3.40.50.720:FF:000084">
    <property type="entry name" value="Short-chain dehydrogenase reductase"/>
    <property type="match status" value="1"/>
</dbReference>
<dbReference type="EC" id="1.1.1.47" evidence="4"/>
<keyword evidence="2 4" id="KW-0560">Oxidoreductase</keyword>
<protein>
    <submittedName>
        <fullName evidence="4">Glucose 1-dehydrogenase B</fullName>
        <ecNumber evidence="4">1.1.1.47</ecNumber>
    </submittedName>
</protein>
<dbReference type="PRINTS" id="PR00080">
    <property type="entry name" value="SDRFAMILY"/>
</dbReference>